<keyword evidence="13" id="KW-1185">Reference proteome</keyword>
<sequence>MSLKELLSLADQLTGLDTLVSALRDSPSPTIAQIEGLAGTAKGFLLAHLTTALQRPILLITYQQEQAQRLADDLLHFGLPSESVAVLPASPSLFTPDDVVDHHLIGERLSALKLLGQNRPCVVIGVIEAILRRTIPPAYLQQESLRLEAETEVDLDTILHRLVKLGYLPTLTVTQPGEFSRRGGILDIYPSTAEAPIRIELFGDTIDSIRAFDVTTQRSIRREAWAEIAPAREAVLEPQRIVEALHRIKTRLETRRAELLAQKTREATKAAERLTELVEADLVALEQGTGFNSLERYITYIVPETICALDHLPPDGMVVLDEPHQVQEHWLRHDADLRSARERHYERGELLDLEPPILPLEEGYARLQQHRLLLLTLLARHVEPFTPLCFLQVHSAAMESYRGRLSLLADEIGTWLTNECRVVIASDQPQRVREICAELHLPVQPKEQTPHNPGLYVQEGRLRAGFKFTDLKLYVLTDAELFGAARPVRSHRKVAGGVAISSLLDLRENDYVVHIHHGIGIYRGLVRRQIDGTERDFLFIEYAGGDKLYVPADQIDRIQRYIGADGAPPQINRIGGGDWQRTKRKVREQAKQMAAELLRLYAAREAATRPPFGPDTPWQIEMEEAFPYEETPGQLQAIQEVKADLERERPMDRLICGDVGFGKTEVAIRAAFKVVSAGKQVAILCPTTVLAAQHHATFSERLAAYPITIELLSRFRTRAEQRKTVEGLRTGSVDIVVATHRLLSKDVEFKDLGLLIIDEEQRFGVAQKERLKKLRTSVDVLTLTATPIPRTLSMALSGLRDMSLIEDPPEGRMPVITYVREYDDELVRDAILRELERDGQVYFVHNRVESIYHVAQHLKKLIPDMRIEVGHGQMSEEELEQVMFDFYHHKADVLLCTTIIENGLDIPNCNTILIDNADHMGLAQLYQLRGRVGRSNRQAYAYLLYRPNKVLREDAEQRLAAIREFCALGSGYKVALRDLEIRGAGNLLGAEQSGAMLSVGFDLYCQLLSQAVQELRGEEPIEDMLPAVDLPVTAYIPESYIPGEAERIYFYKHLSGARTLKASKTFRPN</sequence>
<dbReference type="HOGENOM" id="CLU_005122_1_3_0"/>
<dbReference type="STRING" id="454171.CP488_02619"/>
<evidence type="ECO:0000256" key="5">
    <source>
        <dbReference type="ARBA" id="ARBA00022806"/>
    </source>
</evidence>
<dbReference type="PANTHER" id="PTHR47964:SF1">
    <property type="entry name" value="ATP-DEPENDENT DNA HELICASE HOMOLOG RECG, CHLOROPLASTIC"/>
    <property type="match status" value="1"/>
</dbReference>
<dbReference type="Gene3D" id="3.30.2060.10">
    <property type="entry name" value="Penicillin-binding protein 1b domain"/>
    <property type="match status" value="1"/>
</dbReference>
<evidence type="ECO:0000313" key="13">
    <source>
        <dbReference type="Proteomes" id="UP000014227"/>
    </source>
</evidence>
<keyword evidence="6 9" id="KW-0067">ATP-binding</keyword>
<accession>S0EV63</accession>
<keyword evidence="1 9" id="KW-0963">Cytoplasm</keyword>
<dbReference type="PATRIC" id="fig|1303518.3.peg.1513"/>
<evidence type="ECO:0000256" key="3">
    <source>
        <dbReference type="ARBA" id="ARBA00022763"/>
    </source>
</evidence>
<keyword evidence="5" id="KW-0347">Helicase</keyword>
<dbReference type="GO" id="GO:0000716">
    <property type="term" value="P:transcription-coupled nucleotide-excision repair, DNA damage recognition"/>
    <property type="evidence" value="ECO:0007669"/>
    <property type="project" value="UniProtKB-UniRule"/>
</dbReference>
<dbReference type="InterPro" id="IPR003711">
    <property type="entry name" value="CarD-like/TRCF_RID"/>
</dbReference>
<dbReference type="Gene3D" id="3.40.50.300">
    <property type="entry name" value="P-loop containing nucleotide triphosphate hydrolases"/>
    <property type="match status" value="2"/>
</dbReference>
<dbReference type="Pfam" id="PF17757">
    <property type="entry name" value="UvrB_inter"/>
    <property type="match status" value="1"/>
</dbReference>
<evidence type="ECO:0000256" key="7">
    <source>
        <dbReference type="ARBA" id="ARBA00023125"/>
    </source>
</evidence>
<dbReference type="Proteomes" id="UP000014227">
    <property type="component" value="Chromosome I"/>
</dbReference>
<evidence type="ECO:0000259" key="11">
    <source>
        <dbReference type="PROSITE" id="PS51194"/>
    </source>
</evidence>
<keyword evidence="8 9" id="KW-0234">DNA repair</keyword>
<dbReference type="Gene3D" id="2.40.10.170">
    <property type="match status" value="1"/>
</dbReference>
<dbReference type="HAMAP" id="MF_00969">
    <property type="entry name" value="TRCF"/>
    <property type="match status" value="1"/>
</dbReference>
<dbReference type="NCBIfam" id="TIGR00580">
    <property type="entry name" value="mfd"/>
    <property type="match status" value="1"/>
</dbReference>
<evidence type="ECO:0000256" key="9">
    <source>
        <dbReference type="HAMAP-Rule" id="MF_00969"/>
    </source>
</evidence>
<dbReference type="Pfam" id="PF00271">
    <property type="entry name" value="Helicase_C"/>
    <property type="match status" value="1"/>
</dbReference>
<evidence type="ECO:0000256" key="4">
    <source>
        <dbReference type="ARBA" id="ARBA00022801"/>
    </source>
</evidence>
<dbReference type="InterPro" id="IPR036101">
    <property type="entry name" value="CarD-like/TRCF_RID_sf"/>
</dbReference>
<dbReference type="EC" id="3.6.4.-" evidence="9"/>
<protein>
    <recommendedName>
        <fullName evidence="9">Transcription-repair-coupling factor</fullName>
        <shortName evidence="9">TRCF</shortName>
        <ecNumber evidence="9">3.6.4.-</ecNumber>
    </recommendedName>
</protein>
<dbReference type="PANTHER" id="PTHR47964">
    <property type="entry name" value="ATP-DEPENDENT DNA HELICASE HOMOLOG RECG, CHLOROPLASTIC"/>
    <property type="match status" value="1"/>
</dbReference>
<dbReference type="AlphaFoldDB" id="S0EV63"/>
<proteinExistence type="inferred from homology"/>
<keyword evidence="4 9" id="KW-0378">Hydrolase</keyword>
<keyword evidence="3 9" id="KW-0227">DNA damage</keyword>
<organism evidence="12 13">
    <name type="scientific">Chthonomonas calidirosea (strain DSM 23976 / ICMP 18418 / T49)</name>
    <dbReference type="NCBI Taxonomy" id="1303518"/>
    <lineage>
        <taxon>Bacteria</taxon>
        <taxon>Bacillati</taxon>
        <taxon>Armatimonadota</taxon>
        <taxon>Chthonomonadia</taxon>
        <taxon>Chthonomonadales</taxon>
        <taxon>Chthonomonadaceae</taxon>
        <taxon>Chthonomonas</taxon>
    </lineage>
</organism>
<gene>
    <name evidence="9" type="primary">mfd</name>
    <name evidence="12" type="ORF">CCALI_01477</name>
</gene>
<dbReference type="InParanoid" id="S0EV63"/>
<dbReference type="InterPro" id="IPR037235">
    <property type="entry name" value="TRCF-like_C_D7"/>
</dbReference>
<dbReference type="GO" id="GO:0005737">
    <property type="term" value="C:cytoplasm"/>
    <property type="evidence" value="ECO:0007669"/>
    <property type="project" value="UniProtKB-SubCell"/>
</dbReference>
<keyword evidence="7 9" id="KW-0238">DNA-binding</keyword>
<dbReference type="SMART" id="SM00490">
    <property type="entry name" value="HELICc"/>
    <property type="match status" value="1"/>
</dbReference>
<dbReference type="GO" id="GO:0016787">
    <property type="term" value="F:hydrolase activity"/>
    <property type="evidence" value="ECO:0007669"/>
    <property type="project" value="UniProtKB-KW"/>
</dbReference>
<dbReference type="FunCoup" id="S0EV63">
    <property type="interactions" value="415"/>
</dbReference>
<dbReference type="GO" id="GO:0003678">
    <property type="term" value="F:DNA helicase activity"/>
    <property type="evidence" value="ECO:0007669"/>
    <property type="project" value="TreeGrafter"/>
</dbReference>
<name>S0EV63_CHTCT</name>
<dbReference type="PROSITE" id="PS51192">
    <property type="entry name" value="HELICASE_ATP_BIND_1"/>
    <property type="match status" value="1"/>
</dbReference>
<dbReference type="EMBL" id="HF951689">
    <property type="protein sequence ID" value="CCW35293.1"/>
    <property type="molecule type" value="Genomic_DNA"/>
</dbReference>
<feature type="domain" description="Helicase ATP-binding" evidence="10">
    <location>
        <begin position="644"/>
        <end position="805"/>
    </location>
</feature>
<dbReference type="SUPFAM" id="SSF52540">
    <property type="entry name" value="P-loop containing nucleoside triphosphate hydrolases"/>
    <property type="match status" value="4"/>
</dbReference>
<dbReference type="InterPro" id="IPR014001">
    <property type="entry name" value="Helicase_ATP-bd"/>
</dbReference>
<keyword evidence="2 9" id="KW-0547">Nucleotide-binding</keyword>
<dbReference type="Pfam" id="PF00270">
    <property type="entry name" value="DEAD"/>
    <property type="match status" value="1"/>
</dbReference>
<dbReference type="InterPro" id="IPR011545">
    <property type="entry name" value="DEAD/DEAH_box_helicase_dom"/>
</dbReference>
<dbReference type="SUPFAM" id="SSF141259">
    <property type="entry name" value="CarD-like"/>
    <property type="match status" value="1"/>
</dbReference>
<dbReference type="KEGG" id="ccz:CCALI_01477"/>
<dbReference type="CDD" id="cd17991">
    <property type="entry name" value="DEXHc_TRCF"/>
    <property type="match status" value="1"/>
</dbReference>
<dbReference type="InterPro" id="IPR047112">
    <property type="entry name" value="RecG/Mfd"/>
</dbReference>
<dbReference type="GO" id="GO:0006355">
    <property type="term" value="P:regulation of DNA-templated transcription"/>
    <property type="evidence" value="ECO:0007669"/>
    <property type="project" value="UniProtKB-UniRule"/>
</dbReference>
<evidence type="ECO:0000256" key="6">
    <source>
        <dbReference type="ARBA" id="ARBA00022840"/>
    </source>
</evidence>
<dbReference type="SMART" id="SM01058">
    <property type="entry name" value="CarD_TRCF"/>
    <property type="match status" value="1"/>
</dbReference>
<dbReference type="GO" id="GO:0005524">
    <property type="term" value="F:ATP binding"/>
    <property type="evidence" value="ECO:0007669"/>
    <property type="project" value="UniProtKB-UniRule"/>
</dbReference>
<comment type="similarity">
    <text evidence="9">In the C-terminal section; belongs to the helicase family. RecG subfamily.</text>
</comment>
<comment type="similarity">
    <text evidence="9">In the N-terminal section; belongs to the UvrB family.</text>
</comment>
<evidence type="ECO:0000256" key="8">
    <source>
        <dbReference type="ARBA" id="ARBA00023204"/>
    </source>
</evidence>
<dbReference type="InterPro" id="IPR027417">
    <property type="entry name" value="P-loop_NTPase"/>
</dbReference>
<evidence type="ECO:0000256" key="2">
    <source>
        <dbReference type="ARBA" id="ARBA00022741"/>
    </source>
</evidence>
<dbReference type="SUPFAM" id="SSF143517">
    <property type="entry name" value="TRCF domain-like"/>
    <property type="match status" value="1"/>
</dbReference>
<dbReference type="InterPro" id="IPR041471">
    <property type="entry name" value="UvrB_inter"/>
</dbReference>
<reference evidence="13" key="1">
    <citation type="submission" date="2013-03" db="EMBL/GenBank/DDBJ databases">
        <title>Genome sequence of Chthonomonas calidirosea, the first sequenced genome from the Armatimonadetes phylum (formally candidate division OP10).</title>
        <authorList>
            <person name="Lee K.C.Y."/>
            <person name="Morgan X.C."/>
            <person name="Dunfield P.F."/>
            <person name="Tamas I."/>
            <person name="Houghton K.M."/>
            <person name="Vyssotski M."/>
            <person name="Ryan J.L.J."/>
            <person name="Lagutin K."/>
            <person name="McDonald I.R."/>
            <person name="Stott M.B."/>
        </authorList>
    </citation>
    <scope>NUCLEOTIDE SEQUENCE [LARGE SCALE GENOMIC DNA]</scope>
    <source>
        <strain evidence="13">DSM 23976 / ICMP 18418 / T49</strain>
    </source>
</reference>
<dbReference type="GO" id="GO:0003684">
    <property type="term" value="F:damaged DNA binding"/>
    <property type="evidence" value="ECO:0007669"/>
    <property type="project" value="InterPro"/>
</dbReference>
<evidence type="ECO:0000256" key="1">
    <source>
        <dbReference type="ARBA" id="ARBA00022490"/>
    </source>
</evidence>
<evidence type="ECO:0000313" key="12">
    <source>
        <dbReference type="EMBL" id="CCW35293.1"/>
    </source>
</evidence>
<evidence type="ECO:0000259" key="10">
    <source>
        <dbReference type="PROSITE" id="PS51192"/>
    </source>
</evidence>
<dbReference type="Pfam" id="PF02559">
    <property type="entry name" value="CarD_TRCF_RID"/>
    <property type="match status" value="1"/>
</dbReference>
<dbReference type="InterPro" id="IPR001650">
    <property type="entry name" value="Helicase_C-like"/>
</dbReference>
<dbReference type="Gene3D" id="3.40.50.11180">
    <property type="match status" value="1"/>
</dbReference>
<dbReference type="PROSITE" id="PS51194">
    <property type="entry name" value="HELICASE_CTER"/>
    <property type="match status" value="1"/>
</dbReference>
<comment type="function">
    <text evidence="9">Couples transcription and DNA repair by recognizing RNA polymerase (RNAP) stalled at DNA lesions. Mediates ATP-dependent release of RNAP and its truncated transcript from the DNA, and recruitment of nucleotide excision repair machinery to the damaged site.</text>
</comment>
<dbReference type="SMART" id="SM00487">
    <property type="entry name" value="DEXDc"/>
    <property type="match status" value="1"/>
</dbReference>
<dbReference type="Gene3D" id="3.90.1150.50">
    <property type="entry name" value="Transcription-repair-coupling factor, D7 domain"/>
    <property type="match status" value="1"/>
</dbReference>
<dbReference type="InterPro" id="IPR004576">
    <property type="entry name" value="Mfd"/>
</dbReference>
<feature type="domain" description="Helicase C-terminal" evidence="11">
    <location>
        <begin position="826"/>
        <end position="980"/>
    </location>
</feature>
<dbReference type="eggNOG" id="COG1197">
    <property type="taxonomic scope" value="Bacteria"/>
</dbReference>
<comment type="subcellular location">
    <subcellularLocation>
        <location evidence="9">Cytoplasm</location>
    </subcellularLocation>
</comment>